<dbReference type="OrthoDB" id="612144at2759"/>
<gene>
    <name evidence="2" type="primary">LOC100283634</name>
</gene>
<dbReference type="Proteomes" id="UP000007305">
    <property type="component" value="Chromosome 10"/>
</dbReference>
<organism evidence="2 3">
    <name type="scientific">Zea mays</name>
    <name type="common">Maize</name>
    <dbReference type="NCBI Taxonomy" id="4577"/>
    <lineage>
        <taxon>Eukaryota</taxon>
        <taxon>Viridiplantae</taxon>
        <taxon>Streptophyta</taxon>
        <taxon>Embryophyta</taxon>
        <taxon>Tracheophyta</taxon>
        <taxon>Spermatophyta</taxon>
        <taxon>Magnoliopsida</taxon>
        <taxon>Liliopsida</taxon>
        <taxon>Poales</taxon>
        <taxon>Poaceae</taxon>
        <taxon>PACMAD clade</taxon>
        <taxon>Panicoideae</taxon>
        <taxon>Andropogonodae</taxon>
        <taxon>Andropogoneae</taxon>
        <taxon>Tripsacinae</taxon>
        <taxon>Zea</taxon>
    </lineage>
</organism>
<reference evidence="3" key="1">
    <citation type="journal article" date="2009" name="Science">
        <title>The B73 maize genome: complexity, diversity, and dynamics.</title>
        <authorList>
            <person name="Schnable P.S."/>
            <person name="Ware D."/>
            <person name="Fulton R.S."/>
            <person name="Stein J.C."/>
            <person name="Wei F."/>
            <person name="Pasternak S."/>
            <person name="Liang C."/>
            <person name="Zhang J."/>
            <person name="Fulton L."/>
            <person name="Graves T.A."/>
            <person name="Minx P."/>
            <person name="Reily A.D."/>
            <person name="Courtney L."/>
            <person name="Kruchowski S.S."/>
            <person name="Tomlinson C."/>
            <person name="Strong C."/>
            <person name="Delehaunty K."/>
            <person name="Fronick C."/>
            <person name="Courtney B."/>
            <person name="Rock S.M."/>
            <person name="Belter E."/>
            <person name="Du F."/>
            <person name="Kim K."/>
            <person name="Abbott R.M."/>
            <person name="Cotton M."/>
            <person name="Levy A."/>
            <person name="Marchetto P."/>
            <person name="Ochoa K."/>
            <person name="Jackson S.M."/>
            <person name="Gillam B."/>
            <person name="Chen W."/>
            <person name="Yan L."/>
            <person name="Higginbotham J."/>
            <person name="Cardenas M."/>
            <person name="Waligorski J."/>
            <person name="Applebaum E."/>
            <person name="Phelps L."/>
            <person name="Falcone J."/>
            <person name="Kanchi K."/>
            <person name="Thane T."/>
            <person name="Scimone A."/>
            <person name="Thane N."/>
            <person name="Henke J."/>
            <person name="Wang T."/>
            <person name="Ruppert J."/>
            <person name="Shah N."/>
            <person name="Rotter K."/>
            <person name="Hodges J."/>
            <person name="Ingenthron E."/>
            <person name="Cordes M."/>
            <person name="Kohlberg S."/>
            <person name="Sgro J."/>
            <person name="Delgado B."/>
            <person name="Mead K."/>
            <person name="Chinwalla A."/>
            <person name="Leonard S."/>
            <person name="Crouse K."/>
            <person name="Collura K."/>
            <person name="Kudrna D."/>
            <person name="Currie J."/>
            <person name="He R."/>
            <person name="Angelova A."/>
            <person name="Rajasekar S."/>
            <person name="Mueller T."/>
            <person name="Lomeli R."/>
            <person name="Scara G."/>
            <person name="Ko A."/>
            <person name="Delaney K."/>
            <person name="Wissotski M."/>
            <person name="Lopez G."/>
            <person name="Campos D."/>
            <person name="Braidotti M."/>
            <person name="Ashley E."/>
            <person name="Golser W."/>
            <person name="Kim H."/>
            <person name="Lee S."/>
            <person name="Lin J."/>
            <person name="Dujmic Z."/>
            <person name="Kim W."/>
            <person name="Talag J."/>
            <person name="Zuccolo A."/>
            <person name="Fan C."/>
            <person name="Sebastian A."/>
            <person name="Kramer M."/>
            <person name="Spiegel L."/>
            <person name="Nascimento L."/>
            <person name="Zutavern T."/>
            <person name="Miller B."/>
            <person name="Ambroise C."/>
            <person name="Muller S."/>
            <person name="Spooner W."/>
            <person name="Narechania A."/>
            <person name="Ren L."/>
            <person name="Wei S."/>
            <person name="Kumari S."/>
            <person name="Faga B."/>
            <person name="Levy M.J."/>
            <person name="McMahan L."/>
            <person name="Van Buren P."/>
            <person name="Vaughn M.W."/>
            <person name="Ying K."/>
            <person name="Yeh C.-T."/>
            <person name="Emrich S.J."/>
            <person name="Jia Y."/>
            <person name="Kalyanaraman A."/>
            <person name="Hsia A.-P."/>
            <person name="Barbazuk W.B."/>
            <person name="Baucom R.S."/>
            <person name="Brutnell T.P."/>
            <person name="Carpita N.C."/>
            <person name="Chaparro C."/>
            <person name="Chia J.-M."/>
            <person name="Deragon J.-M."/>
            <person name="Estill J.C."/>
            <person name="Fu Y."/>
            <person name="Jeddeloh J.A."/>
            <person name="Han Y."/>
            <person name="Lee H."/>
            <person name="Li P."/>
            <person name="Lisch D.R."/>
            <person name="Liu S."/>
            <person name="Liu Z."/>
            <person name="Nagel D.H."/>
            <person name="McCann M.C."/>
            <person name="SanMiguel P."/>
            <person name="Myers A.M."/>
            <person name="Nettleton D."/>
            <person name="Nguyen J."/>
            <person name="Penning B.W."/>
            <person name="Ponnala L."/>
            <person name="Schneider K.L."/>
            <person name="Schwartz D.C."/>
            <person name="Sharma A."/>
            <person name="Soderlund C."/>
            <person name="Springer N.M."/>
            <person name="Sun Q."/>
            <person name="Wang H."/>
            <person name="Waterman M."/>
            <person name="Westerman R."/>
            <person name="Wolfgruber T.K."/>
            <person name="Yang L."/>
            <person name="Yu Y."/>
            <person name="Zhang L."/>
            <person name="Zhou S."/>
            <person name="Zhu Q."/>
            <person name="Bennetzen J.L."/>
            <person name="Dawe R.K."/>
            <person name="Jiang J."/>
            <person name="Jiang N."/>
            <person name="Presting G.G."/>
            <person name="Wessler S.R."/>
            <person name="Aluru S."/>
            <person name="Martienssen R.A."/>
            <person name="Clifton S.W."/>
            <person name="McCombie W.R."/>
            <person name="Wing R.A."/>
            <person name="Wilson R.K."/>
        </authorList>
    </citation>
    <scope>NUCLEOTIDE SEQUENCE [LARGE SCALE GENOMIC DNA]</scope>
    <source>
        <strain evidence="3">cv. B73</strain>
    </source>
</reference>
<dbReference type="AlphaFoldDB" id="A0A804RJ02"/>
<reference evidence="2" key="2">
    <citation type="submission" date="2019-07" db="EMBL/GenBank/DDBJ databases">
        <authorList>
            <person name="Seetharam A."/>
            <person name="Woodhouse M."/>
            <person name="Cannon E."/>
        </authorList>
    </citation>
    <scope>NUCLEOTIDE SEQUENCE [LARGE SCALE GENOMIC DNA]</scope>
    <source>
        <strain evidence="2">cv. B73</strain>
    </source>
</reference>
<dbReference type="FunCoup" id="A0A804RJ02">
    <property type="interactions" value="55"/>
</dbReference>
<dbReference type="RefSeq" id="NP_001352811.1">
    <property type="nucleotide sequence ID" value="NM_001365882.1"/>
</dbReference>
<dbReference type="EnsemblPlants" id="Zm00001eb431330_T001">
    <property type="protein sequence ID" value="Zm00001eb431330_P001"/>
    <property type="gene ID" value="Zm00001eb431330"/>
</dbReference>
<dbReference type="GeneID" id="100283634"/>
<proteinExistence type="evidence at protein level"/>
<dbReference type="PANTHER" id="PTHR34682:SF1">
    <property type="entry name" value="PROTEIN METABOLIC NETWORK MODULATOR 1"/>
    <property type="match status" value="1"/>
</dbReference>
<keyword evidence="3" id="KW-1185">Reference proteome</keyword>
<feature type="compositionally biased region" description="Basic and acidic residues" evidence="1">
    <location>
        <begin position="337"/>
        <end position="348"/>
    </location>
</feature>
<dbReference type="EnsemblPlants" id="Zm00001eb431330_T006">
    <property type="protein sequence ID" value="Zm00001eb431330_P006"/>
    <property type="gene ID" value="Zm00001eb431330"/>
</dbReference>
<feature type="region of interest" description="Disordered" evidence="1">
    <location>
        <begin position="324"/>
        <end position="394"/>
    </location>
</feature>
<reference evidence="2" key="3">
    <citation type="submission" date="2021-05" db="UniProtKB">
        <authorList>
            <consortium name="EnsemblPlants"/>
        </authorList>
    </citation>
    <scope>IDENTIFICATION</scope>
    <source>
        <strain evidence="2">cv. B73</strain>
    </source>
</reference>
<feature type="region of interest" description="Disordered" evidence="1">
    <location>
        <begin position="1"/>
        <end position="92"/>
    </location>
</feature>
<dbReference type="Gramene" id="Zm00001eb431330_T001">
    <property type="protein sequence ID" value="Zm00001eb431330_P001"/>
    <property type="gene ID" value="Zm00001eb431330"/>
</dbReference>
<feature type="compositionally biased region" description="Polar residues" evidence="1">
    <location>
        <begin position="76"/>
        <end position="92"/>
    </location>
</feature>
<evidence type="ECO:0000313" key="2">
    <source>
        <dbReference type="EnsemblPlants" id="Zm00001eb431330_P001"/>
    </source>
</evidence>
<dbReference type="KEGG" id="zma:100283634"/>
<accession>A0A804RJ02</accession>
<evidence type="ECO:0008006" key="5">
    <source>
        <dbReference type="Google" id="ProtNLM"/>
    </source>
</evidence>
<sequence>MSSEGNKDVPNEALSVDLSSISGAKRKRGRPRKYEHPAYELPQKVQPLQSAPPLHCSQDGSSMASHTSGGYAHGSWSAQPRNSVNASIQGNSGKDDVLGKHFVGKLTKKIPGFSLITVKVKDNQVLKGWVPDEINLRPITPKDDLAPELPMLRPSHVRKRASAIHMQTALTVPLHLEDITLAKPLQMRRPVEETIAKHSVPLAPRPYMGSGVVAPVPISVALAPNNPELTSLTRQDAELVIPQSSVAAVPITSVPPCKQLANQNEFTEKNYVDEFQKDSESRNVTKELPGERQQLNDQVTDVVTESSGQIQNTDATVSDKIKITSGARDQPNPANSEQHEQQSSKEPSDITEQYEQMKTETDVQKGVDASKSDASVPDDIQPACDEQEIKVGCK</sequence>
<keyword evidence="4" id="KW-1267">Proteomics identification</keyword>
<protein>
    <recommendedName>
        <fullName evidence="5">AT hook motif family protein</fullName>
    </recommendedName>
</protein>
<evidence type="ECO:0000256" key="1">
    <source>
        <dbReference type="SAM" id="MobiDB-lite"/>
    </source>
</evidence>
<feature type="compositionally biased region" description="Basic and acidic residues" evidence="1">
    <location>
        <begin position="355"/>
        <end position="371"/>
    </location>
</feature>
<evidence type="ECO:0007829" key="4">
    <source>
        <dbReference type="PeptideAtlas" id="A0A804RJ02"/>
    </source>
</evidence>
<feature type="compositionally biased region" description="Basic and acidic residues" evidence="1">
    <location>
        <begin position="1"/>
        <end position="10"/>
    </location>
</feature>
<dbReference type="Gramene" id="Zm00001eb431330_T006">
    <property type="protein sequence ID" value="Zm00001eb431330_P006"/>
    <property type="gene ID" value="Zm00001eb431330"/>
</dbReference>
<feature type="compositionally biased region" description="Polar residues" evidence="1">
    <location>
        <begin position="58"/>
        <end position="68"/>
    </location>
</feature>
<dbReference type="RefSeq" id="XP_008661981.1">
    <property type="nucleotide sequence ID" value="XM_008663759.3"/>
</dbReference>
<dbReference type="PANTHER" id="PTHR34682">
    <property type="entry name" value="AT HOOK MOTIF-CONTAINING PROTEIN"/>
    <property type="match status" value="1"/>
</dbReference>
<dbReference type="InterPro" id="IPR045881">
    <property type="entry name" value="MNM1-like"/>
</dbReference>
<evidence type="ECO:0000313" key="3">
    <source>
        <dbReference type="Proteomes" id="UP000007305"/>
    </source>
</evidence>
<name>A0A804RJ02_MAIZE</name>